<evidence type="ECO:0000259" key="6">
    <source>
        <dbReference type="Pfam" id="PF16135"/>
    </source>
</evidence>
<organism evidence="7 8">
    <name type="scientific">Musa troglodytarum</name>
    <name type="common">fe'i banana</name>
    <dbReference type="NCBI Taxonomy" id="320322"/>
    <lineage>
        <taxon>Eukaryota</taxon>
        <taxon>Viridiplantae</taxon>
        <taxon>Streptophyta</taxon>
        <taxon>Embryophyta</taxon>
        <taxon>Tracheophyta</taxon>
        <taxon>Spermatophyta</taxon>
        <taxon>Magnoliopsida</taxon>
        <taxon>Liliopsida</taxon>
        <taxon>Zingiberales</taxon>
        <taxon>Musaceae</taxon>
        <taxon>Musa</taxon>
    </lineage>
</organism>
<dbReference type="OrthoDB" id="667358at2759"/>
<evidence type="ECO:0000313" key="7">
    <source>
        <dbReference type="EMBL" id="URD95025.1"/>
    </source>
</evidence>
<dbReference type="InterPro" id="IPR032308">
    <property type="entry name" value="TDBD"/>
</dbReference>
<evidence type="ECO:0000256" key="4">
    <source>
        <dbReference type="RuleBase" id="RU369029"/>
    </source>
</evidence>
<dbReference type="PANTHER" id="PTHR31413">
    <property type="entry name" value="AFP HOMOLOG 2"/>
    <property type="match status" value="1"/>
</dbReference>
<proteinExistence type="inferred from homology"/>
<accession>A0A9E7JVC0</accession>
<evidence type="ECO:0000313" key="8">
    <source>
        <dbReference type="Proteomes" id="UP001055439"/>
    </source>
</evidence>
<feature type="domain" description="Tify" evidence="6">
    <location>
        <begin position="129"/>
        <end position="162"/>
    </location>
</feature>
<dbReference type="Pfam" id="PF16135">
    <property type="entry name" value="TDBD"/>
    <property type="match status" value="1"/>
</dbReference>
<comment type="similarity">
    <text evidence="2 4">Belongs to the Ninja family.</text>
</comment>
<dbReference type="InterPro" id="IPR031307">
    <property type="entry name" value="Ninja_fam"/>
</dbReference>
<comment type="function">
    <text evidence="4">Acts as a negative regulator of abscisic acid (ABA) response.</text>
</comment>
<feature type="compositionally biased region" description="Low complexity" evidence="5">
    <location>
        <begin position="9"/>
        <end position="30"/>
    </location>
</feature>
<reference evidence="7" key="1">
    <citation type="submission" date="2022-05" db="EMBL/GenBank/DDBJ databases">
        <title>The Musa troglodytarum L. genome provides insights into the mechanism of non-climacteric behaviour and enrichment of carotenoids.</title>
        <authorList>
            <person name="Wang J."/>
        </authorList>
    </citation>
    <scope>NUCLEOTIDE SEQUENCE</scope>
    <source>
        <tissue evidence="7">Leaf</tissue>
    </source>
</reference>
<dbReference type="Proteomes" id="UP001055439">
    <property type="component" value="Chromosome 4"/>
</dbReference>
<dbReference type="GO" id="GO:0007165">
    <property type="term" value="P:signal transduction"/>
    <property type="evidence" value="ECO:0007669"/>
    <property type="project" value="InterPro"/>
</dbReference>
<dbReference type="AlphaFoldDB" id="A0A9E7JVC0"/>
<protein>
    <recommendedName>
        <fullName evidence="4">Ninja-family protein</fullName>
    </recommendedName>
    <alternativeName>
        <fullName evidence="4">ABI-binding protein</fullName>
    </alternativeName>
</protein>
<feature type="region of interest" description="Disordered" evidence="5">
    <location>
        <begin position="1"/>
        <end position="94"/>
    </location>
</feature>
<dbReference type="GO" id="GO:0005634">
    <property type="term" value="C:nucleus"/>
    <property type="evidence" value="ECO:0007669"/>
    <property type="project" value="UniProtKB-SubCell"/>
</dbReference>
<keyword evidence="8" id="KW-1185">Reference proteome</keyword>
<gene>
    <name evidence="7" type="ORF">MUK42_30493</name>
</gene>
<dbReference type="PANTHER" id="PTHR31413:SF31">
    <property type="entry name" value="NINJA-FAMILY PROTEIN AFP3"/>
    <property type="match status" value="1"/>
</dbReference>
<sequence>MEDGQRPSAAANGVVAPPLPPAALATKPRAGTVDGSKRFTPETQASVGSQGGGCPGVTDVNRGAKQGVISDAGTGESHPTEAVAGRRVRGDGKEVERDVVQEMPCVSATGDGPNGRRVEGFLYRFRKDVRIVCVCHGRFFTPAEFVEHAGGGDVAHPLRRIVVNPFPSAFP</sequence>
<evidence type="ECO:0000256" key="2">
    <source>
        <dbReference type="ARBA" id="ARBA00006081"/>
    </source>
</evidence>
<keyword evidence="3 4" id="KW-0539">Nucleus</keyword>
<evidence type="ECO:0000256" key="1">
    <source>
        <dbReference type="ARBA" id="ARBA00004123"/>
    </source>
</evidence>
<dbReference type="GO" id="GO:0045892">
    <property type="term" value="P:negative regulation of DNA-templated transcription"/>
    <property type="evidence" value="ECO:0007669"/>
    <property type="project" value="TreeGrafter"/>
</dbReference>
<comment type="subcellular location">
    <subcellularLocation>
        <location evidence="1 4">Nucleus</location>
    </subcellularLocation>
</comment>
<dbReference type="EMBL" id="CP097506">
    <property type="protein sequence ID" value="URD95025.1"/>
    <property type="molecule type" value="Genomic_DNA"/>
</dbReference>
<evidence type="ECO:0000256" key="3">
    <source>
        <dbReference type="ARBA" id="ARBA00023242"/>
    </source>
</evidence>
<evidence type="ECO:0000256" key="5">
    <source>
        <dbReference type="SAM" id="MobiDB-lite"/>
    </source>
</evidence>
<name>A0A9E7JVC0_9LILI</name>